<accession>A0A1H8UNJ5</accession>
<evidence type="ECO:0000256" key="5">
    <source>
        <dbReference type="ARBA" id="ARBA00023239"/>
    </source>
</evidence>
<sequence length="623" mass="67388">MSRVTVRTTKADQAGIAGLYKERNMTHRKITPDQLRSRDWFDNPEHPGTTALCIERYMNYGVTLEELTSGRPIIGICQSGSDLTPCNRHHLELAQRVRDGIRAAGGVPFEFPLHPIHENARRPTAALDRNLAYLGLVEVLHGYPLDGVVLTTGCDKTTPACLMAAATINIPAIVLSGGPMLNGWRGNERVGSGTIIWELRKRLAAGDIDYAEFLARATDSAPSVGHCNPMGTASTMNSLAEALGMSLPGSAMIPAPYKERSMVAYQTGERVVEMVWQDLRPADILTREAFENAIVACSALGGSTNAPIHINAIARHAGVEVTNDDWQRLGHTVPLLANVMPAGAYLSEEFHRAGGVPAVLHELLQAGRLHGTANTVNGRTLEANIDGCETRDPDVIRRYHNPLVQHAGFLNVRGNLFDSALMKTSVISADFRQRFLSDPGDPDAFEGRVAVFDGAEDYHARIDDPALEIDETTVLVIRGAGPVGHPGGAEVVNMQPPEALIKRGIESLPCMGDGRQSGTSGSPSILNAAPEAATGGGLALLETGDWLRVDLAKGEVRVLVDDAELAARRQRLEAQGGYSYPDHQTPWQEIQRDLVEPLDRGMTLEAATGYRDVARRSPPRDNH</sequence>
<dbReference type="GO" id="GO:0051536">
    <property type="term" value="F:iron-sulfur cluster binding"/>
    <property type="evidence" value="ECO:0007669"/>
    <property type="project" value="UniProtKB-KW"/>
</dbReference>
<evidence type="ECO:0000256" key="3">
    <source>
        <dbReference type="ARBA" id="ARBA00023004"/>
    </source>
</evidence>
<dbReference type="Pfam" id="PF00920">
    <property type="entry name" value="ILVD_EDD_N"/>
    <property type="match status" value="1"/>
</dbReference>
<comment type="similarity">
    <text evidence="1">Belongs to the IlvD/Edd family.</text>
</comment>
<keyword evidence="3" id="KW-0408">Iron</keyword>
<evidence type="ECO:0000313" key="8">
    <source>
        <dbReference type="EMBL" id="SEP04769.1"/>
    </source>
</evidence>
<name>A0A1H8UNJ5_9GAMM</name>
<dbReference type="GO" id="GO:0016836">
    <property type="term" value="F:hydro-lyase activity"/>
    <property type="evidence" value="ECO:0007669"/>
    <property type="project" value="UniProtKB-ARBA"/>
</dbReference>
<protein>
    <submittedName>
        <fullName evidence="8">Dihydroxy-acid dehydratase</fullName>
    </submittedName>
</protein>
<dbReference type="InterPro" id="IPR000581">
    <property type="entry name" value="ILV_EDD_N"/>
</dbReference>
<dbReference type="PANTHER" id="PTHR43183:SF1">
    <property type="entry name" value="HYPOTHETICAL DIHYDROXY-ACID DEHYDRATASE (EUROFUNG)-RELATED"/>
    <property type="match status" value="1"/>
</dbReference>
<evidence type="ECO:0000259" key="6">
    <source>
        <dbReference type="Pfam" id="PF00920"/>
    </source>
</evidence>
<organism evidence="8 9">
    <name type="scientific">Aquisalimonas asiatica</name>
    <dbReference type="NCBI Taxonomy" id="406100"/>
    <lineage>
        <taxon>Bacteria</taxon>
        <taxon>Pseudomonadati</taxon>
        <taxon>Pseudomonadota</taxon>
        <taxon>Gammaproteobacteria</taxon>
        <taxon>Chromatiales</taxon>
        <taxon>Ectothiorhodospiraceae</taxon>
        <taxon>Aquisalimonas</taxon>
    </lineage>
</organism>
<dbReference type="Proteomes" id="UP000199657">
    <property type="component" value="Unassembled WGS sequence"/>
</dbReference>
<dbReference type="GO" id="GO:0046872">
    <property type="term" value="F:metal ion binding"/>
    <property type="evidence" value="ECO:0007669"/>
    <property type="project" value="UniProtKB-KW"/>
</dbReference>
<dbReference type="Gene3D" id="3.50.30.80">
    <property type="entry name" value="IlvD/EDD C-terminal domain-like"/>
    <property type="match status" value="1"/>
</dbReference>
<keyword evidence="5" id="KW-0456">Lyase</keyword>
<evidence type="ECO:0000259" key="7">
    <source>
        <dbReference type="Pfam" id="PF24877"/>
    </source>
</evidence>
<evidence type="ECO:0000256" key="2">
    <source>
        <dbReference type="ARBA" id="ARBA00022723"/>
    </source>
</evidence>
<proteinExistence type="inferred from homology"/>
<evidence type="ECO:0000256" key="4">
    <source>
        <dbReference type="ARBA" id="ARBA00023014"/>
    </source>
</evidence>
<dbReference type="InterPro" id="IPR056740">
    <property type="entry name" value="ILV_EDD_C"/>
</dbReference>
<dbReference type="SUPFAM" id="SSF52016">
    <property type="entry name" value="LeuD/IlvD-like"/>
    <property type="match status" value="1"/>
</dbReference>
<gene>
    <name evidence="8" type="ORF">SAMN04488052_107119</name>
</gene>
<dbReference type="InterPro" id="IPR042096">
    <property type="entry name" value="Dihydro-acid_dehy_C"/>
</dbReference>
<feature type="domain" description="Dihydroxy-acid/6-phosphogluconate dehydratase N-terminal" evidence="6">
    <location>
        <begin position="71"/>
        <end position="383"/>
    </location>
</feature>
<reference evidence="8 9" key="1">
    <citation type="submission" date="2016-10" db="EMBL/GenBank/DDBJ databases">
        <authorList>
            <person name="de Groot N.N."/>
        </authorList>
    </citation>
    <scope>NUCLEOTIDE SEQUENCE [LARGE SCALE GENOMIC DNA]</scope>
    <source>
        <strain evidence="8 9">CGMCC 1.6291</strain>
    </source>
</reference>
<dbReference type="NCBIfam" id="NF009560">
    <property type="entry name" value="PRK13017.1"/>
    <property type="match status" value="1"/>
</dbReference>
<dbReference type="Pfam" id="PF24877">
    <property type="entry name" value="ILV_EDD_C"/>
    <property type="match status" value="1"/>
</dbReference>
<dbReference type="InterPro" id="IPR052352">
    <property type="entry name" value="Sugar_Degrad_Dehydratases"/>
</dbReference>
<dbReference type="AlphaFoldDB" id="A0A1H8UNJ5"/>
<dbReference type="InterPro" id="IPR020558">
    <property type="entry name" value="DiOHA_6PGluconate_deHydtase_CS"/>
</dbReference>
<keyword evidence="2" id="KW-0479">Metal-binding</keyword>
<evidence type="ECO:0000256" key="1">
    <source>
        <dbReference type="ARBA" id="ARBA00006486"/>
    </source>
</evidence>
<keyword evidence="4" id="KW-0411">Iron-sulfur</keyword>
<keyword evidence="9" id="KW-1185">Reference proteome</keyword>
<feature type="domain" description="Dihydroxy-acid/6-phosphogluconate dehydratase C-terminal" evidence="7">
    <location>
        <begin position="394"/>
        <end position="601"/>
    </location>
</feature>
<dbReference type="SUPFAM" id="SSF143975">
    <property type="entry name" value="IlvD/EDD N-terminal domain-like"/>
    <property type="match status" value="1"/>
</dbReference>
<dbReference type="EMBL" id="FOEG01000007">
    <property type="protein sequence ID" value="SEP04769.1"/>
    <property type="molecule type" value="Genomic_DNA"/>
</dbReference>
<dbReference type="PANTHER" id="PTHR43183">
    <property type="entry name" value="HYPOTHETICAL DIHYDROXYACID DEHYDRATASE (EUROFUNG)-RELATED"/>
    <property type="match status" value="1"/>
</dbReference>
<dbReference type="InterPro" id="IPR037237">
    <property type="entry name" value="IlvD/EDD_N"/>
</dbReference>
<dbReference type="STRING" id="406100.SAMN04488052_107119"/>
<evidence type="ECO:0000313" key="9">
    <source>
        <dbReference type="Proteomes" id="UP000199657"/>
    </source>
</evidence>
<dbReference type="PROSITE" id="PS00886">
    <property type="entry name" value="ILVD_EDD_1"/>
    <property type="match status" value="1"/>
</dbReference>
<dbReference type="NCBIfam" id="NF004784">
    <property type="entry name" value="PRK06131.1"/>
    <property type="match status" value="1"/>
</dbReference>